<evidence type="ECO:0000313" key="2">
    <source>
        <dbReference type="Proteomes" id="UP001162131"/>
    </source>
</evidence>
<dbReference type="EMBL" id="CAJZBQ010000037">
    <property type="protein sequence ID" value="CAG9324988.1"/>
    <property type="molecule type" value="Genomic_DNA"/>
</dbReference>
<comment type="caution">
    <text evidence="1">The sequence shown here is derived from an EMBL/GenBank/DDBJ whole genome shotgun (WGS) entry which is preliminary data.</text>
</comment>
<sequence length="106" mass="12105">MKKPETFSRKSDRVKFNPNDILKDLQDIYGTVHYRLAKISTKHYRQKPKKLKMKSSSRSLDGVLGLASFIREIEGLTPVSPNSTPCRAATHLKIAKFIYQDITSHS</sequence>
<accession>A0AAU9JH48</accession>
<organism evidence="1 2">
    <name type="scientific">Blepharisma stoltei</name>
    <dbReference type="NCBI Taxonomy" id="1481888"/>
    <lineage>
        <taxon>Eukaryota</taxon>
        <taxon>Sar</taxon>
        <taxon>Alveolata</taxon>
        <taxon>Ciliophora</taxon>
        <taxon>Postciliodesmatophora</taxon>
        <taxon>Heterotrichea</taxon>
        <taxon>Heterotrichida</taxon>
        <taxon>Blepharismidae</taxon>
        <taxon>Blepharisma</taxon>
    </lineage>
</organism>
<name>A0AAU9JH48_9CILI</name>
<gene>
    <name evidence="1" type="ORF">BSTOLATCC_MIC37734</name>
</gene>
<dbReference type="AlphaFoldDB" id="A0AAU9JH48"/>
<keyword evidence="2" id="KW-1185">Reference proteome</keyword>
<evidence type="ECO:0000313" key="1">
    <source>
        <dbReference type="EMBL" id="CAG9324988.1"/>
    </source>
</evidence>
<proteinExistence type="predicted"/>
<reference evidence="1" key="1">
    <citation type="submission" date="2021-09" db="EMBL/GenBank/DDBJ databases">
        <authorList>
            <consortium name="AG Swart"/>
            <person name="Singh M."/>
            <person name="Singh A."/>
            <person name="Seah K."/>
            <person name="Emmerich C."/>
        </authorList>
    </citation>
    <scope>NUCLEOTIDE SEQUENCE</scope>
    <source>
        <strain evidence="1">ATCC30299</strain>
    </source>
</reference>
<protein>
    <submittedName>
        <fullName evidence="1">Uncharacterized protein</fullName>
    </submittedName>
</protein>
<dbReference type="Proteomes" id="UP001162131">
    <property type="component" value="Unassembled WGS sequence"/>
</dbReference>